<proteinExistence type="predicted"/>
<feature type="chain" id="PRO_5017553332" evidence="3">
    <location>
        <begin position="27"/>
        <end position="217"/>
    </location>
</feature>
<dbReference type="AlphaFoldDB" id="A0A3E3I4E9"/>
<name>A0A3E3I4E9_9FIRM</name>
<evidence type="ECO:0000313" key="6">
    <source>
        <dbReference type="Proteomes" id="UP000260812"/>
    </source>
</evidence>
<comment type="caution">
    <text evidence="5">The sequence shown here is derived from an EMBL/GenBank/DDBJ whole genome shotgun (WGS) entry which is preliminary data.</text>
</comment>
<feature type="compositionally biased region" description="Acidic residues" evidence="1">
    <location>
        <begin position="134"/>
        <end position="144"/>
    </location>
</feature>
<evidence type="ECO:0000256" key="3">
    <source>
        <dbReference type="SAM" id="SignalP"/>
    </source>
</evidence>
<dbReference type="InterPro" id="IPR025376">
    <property type="entry name" value="CD1107-like_dom"/>
</dbReference>
<keyword evidence="2" id="KW-1133">Transmembrane helix</keyword>
<keyword evidence="2" id="KW-0812">Transmembrane</keyword>
<protein>
    <submittedName>
        <fullName evidence="5">DUF4366 domain-containing protein</fullName>
    </submittedName>
</protein>
<feature type="domain" description="Mobile element protein CD1107-like" evidence="4">
    <location>
        <begin position="59"/>
        <end position="126"/>
    </location>
</feature>
<evidence type="ECO:0000259" key="4">
    <source>
        <dbReference type="Pfam" id="PF14283"/>
    </source>
</evidence>
<keyword evidence="6" id="KW-1185">Reference proteome</keyword>
<dbReference type="EMBL" id="QVLV01000008">
    <property type="protein sequence ID" value="RGE59897.1"/>
    <property type="molecule type" value="Genomic_DNA"/>
</dbReference>
<feature type="region of interest" description="Disordered" evidence="1">
    <location>
        <begin position="180"/>
        <end position="217"/>
    </location>
</feature>
<feature type="domain" description="Mobile element protein CD1107-like" evidence="4">
    <location>
        <begin position="132"/>
        <end position="182"/>
    </location>
</feature>
<evidence type="ECO:0000313" key="5">
    <source>
        <dbReference type="EMBL" id="RGE59897.1"/>
    </source>
</evidence>
<keyword evidence="3" id="KW-0732">Signal</keyword>
<keyword evidence="2" id="KW-0472">Membrane</keyword>
<evidence type="ECO:0000256" key="2">
    <source>
        <dbReference type="SAM" id="Phobius"/>
    </source>
</evidence>
<evidence type="ECO:0000256" key="1">
    <source>
        <dbReference type="SAM" id="MobiDB-lite"/>
    </source>
</evidence>
<feature type="signal peptide" evidence="3">
    <location>
        <begin position="1"/>
        <end position="26"/>
    </location>
</feature>
<feature type="compositionally biased region" description="Acidic residues" evidence="1">
    <location>
        <begin position="207"/>
        <end position="217"/>
    </location>
</feature>
<feature type="region of interest" description="Disordered" evidence="1">
    <location>
        <begin position="121"/>
        <end position="154"/>
    </location>
</feature>
<organism evidence="5 6">
    <name type="scientific">Eisenbergiella massiliensis</name>
    <dbReference type="NCBI Taxonomy" id="1720294"/>
    <lineage>
        <taxon>Bacteria</taxon>
        <taxon>Bacillati</taxon>
        <taxon>Bacillota</taxon>
        <taxon>Clostridia</taxon>
        <taxon>Lachnospirales</taxon>
        <taxon>Lachnospiraceae</taxon>
        <taxon>Eisenbergiella</taxon>
    </lineage>
</organism>
<dbReference type="GeneID" id="97987954"/>
<dbReference type="Pfam" id="PF14283">
    <property type="entry name" value="CD1107-like"/>
    <property type="match status" value="2"/>
</dbReference>
<feature type="compositionally biased region" description="Acidic residues" evidence="1">
    <location>
        <begin position="187"/>
        <end position="201"/>
    </location>
</feature>
<reference evidence="5" key="1">
    <citation type="submission" date="2018-08" db="EMBL/GenBank/DDBJ databases">
        <title>A genome reference for cultivated species of the human gut microbiota.</title>
        <authorList>
            <person name="Zou Y."/>
            <person name="Xue W."/>
            <person name="Luo G."/>
        </authorList>
    </citation>
    <scope>NUCLEOTIDE SEQUENCE [LARGE SCALE GENOMIC DNA]</scope>
    <source>
        <strain evidence="5">TF05-5AC</strain>
    </source>
</reference>
<gene>
    <name evidence="5" type="ORF">DXC51_14040</name>
</gene>
<accession>A0A3E3I4E9</accession>
<feature type="transmembrane region" description="Helical" evidence="2">
    <location>
        <begin position="154"/>
        <end position="174"/>
    </location>
</feature>
<dbReference type="RefSeq" id="WP_117544761.1">
    <property type="nucleotide sequence ID" value="NZ_QVLV01000008.1"/>
</dbReference>
<sequence>MKKSRILASMLCAVLMVGVLTVPAYAGGGDESEGSEYVPWVGLEPVDPLPVEQPPEPQPFTPDGTGTVVDNATDEDGKEFFTITTADEAVFYLVIDRQRSTENVYFLNAVTVSDLMALAEQDQEPEAPPPVTEPDPEPEPDPAPEPEPQKSGGAGMLLAALAVLALGGGAGWYFKIYRPKQQRTAEPEEDHADYDEPDGYDDAPPWDVDDEDEGGDE</sequence>
<dbReference type="Proteomes" id="UP000260812">
    <property type="component" value="Unassembled WGS sequence"/>
</dbReference>